<sequence>MSIRASRIELKGVWDAGFSTTAQPAAIAGPTLCTTRFKGKLNGAMAPTTPIGIRMVNPNFPSPAGIASMATTSPTKVRASTAENRNVPTARSTSTRAVLTGLAASRAMAMANSSRRAANRFAAVSRISALFHAGRGVSIARRAATTARSTSADVHAGTRPMSEPSNGARTSM</sequence>
<feature type="compositionally biased region" description="Polar residues" evidence="1">
    <location>
        <begin position="163"/>
        <end position="172"/>
    </location>
</feature>
<accession>A0A6J6EL05</accession>
<reference evidence="2" key="1">
    <citation type="submission" date="2020-05" db="EMBL/GenBank/DDBJ databases">
        <authorList>
            <person name="Chiriac C."/>
            <person name="Salcher M."/>
            <person name="Ghai R."/>
            <person name="Kavagutti S V."/>
        </authorList>
    </citation>
    <scope>NUCLEOTIDE SEQUENCE</scope>
</reference>
<proteinExistence type="predicted"/>
<feature type="region of interest" description="Disordered" evidence="1">
    <location>
        <begin position="72"/>
        <end position="93"/>
    </location>
</feature>
<dbReference type="AlphaFoldDB" id="A0A6J6EL05"/>
<protein>
    <submittedName>
        <fullName evidence="2">Unannotated protein</fullName>
    </submittedName>
</protein>
<organism evidence="2">
    <name type="scientific">freshwater metagenome</name>
    <dbReference type="NCBI Taxonomy" id="449393"/>
    <lineage>
        <taxon>unclassified sequences</taxon>
        <taxon>metagenomes</taxon>
        <taxon>ecological metagenomes</taxon>
    </lineage>
</organism>
<evidence type="ECO:0000256" key="1">
    <source>
        <dbReference type="SAM" id="MobiDB-lite"/>
    </source>
</evidence>
<feature type="region of interest" description="Disordered" evidence="1">
    <location>
        <begin position="146"/>
        <end position="172"/>
    </location>
</feature>
<name>A0A6J6EL05_9ZZZZ</name>
<gene>
    <name evidence="2" type="ORF">UFOPK1722_00680</name>
</gene>
<dbReference type="EMBL" id="CAEZTS010000045">
    <property type="protein sequence ID" value="CAB4576035.1"/>
    <property type="molecule type" value="Genomic_DNA"/>
</dbReference>
<evidence type="ECO:0000313" key="2">
    <source>
        <dbReference type="EMBL" id="CAB4576035.1"/>
    </source>
</evidence>
<feature type="compositionally biased region" description="Polar residues" evidence="1">
    <location>
        <begin position="81"/>
        <end position="93"/>
    </location>
</feature>